<evidence type="ECO:0000313" key="4">
    <source>
        <dbReference type="Proteomes" id="UP000186817"/>
    </source>
</evidence>
<dbReference type="EMBL" id="LSRX01000291">
    <property type="protein sequence ID" value="OLQ01458.1"/>
    <property type="molecule type" value="Genomic_DNA"/>
</dbReference>
<organism evidence="3 4">
    <name type="scientific">Symbiodinium microadriaticum</name>
    <name type="common">Dinoflagellate</name>
    <name type="synonym">Zooxanthella microadriatica</name>
    <dbReference type="NCBI Taxonomy" id="2951"/>
    <lineage>
        <taxon>Eukaryota</taxon>
        <taxon>Sar</taxon>
        <taxon>Alveolata</taxon>
        <taxon>Dinophyceae</taxon>
        <taxon>Suessiales</taxon>
        <taxon>Symbiodiniaceae</taxon>
        <taxon>Symbiodinium</taxon>
    </lineage>
</organism>
<dbReference type="Proteomes" id="UP000186817">
    <property type="component" value="Unassembled WGS sequence"/>
</dbReference>
<feature type="compositionally biased region" description="Polar residues" evidence="2">
    <location>
        <begin position="856"/>
        <end position="871"/>
    </location>
</feature>
<feature type="region of interest" description="Disordered" evidence="2">
    <location>
        <begin position="1"/>
        <end position="37"/>
    </location>
</feature>
<feature type="region of interest" description="Disordered" evidence="2">
    <location>
        <begin position="51"/>
        <end position="99"/>
    </location>
</feature>
<keyword evidence="1" id="KW-0175">Coiled coil</keyword>
<feature type="region of interest" description="Disordered" evidence="2">
    <location>
        <begin position="826"/>
        <end position="871"/>
    </location>
</feature>
<gene>
    <name evidence="3" type="ORF">AK812_SmicGene15809</name>
</gene>
<evidence type="ECO:0000256" key="2">
    <source>
        <dbReference type="SAM" id="MobiDB-lite"/>
    </source>
</evidence>
<reference evidence="3 4" key="1">
    <citation type="submission" date="2016-02" db="EMBL/GenBank/DDBJ databases">
        <title>Genome analysis of coral dinoflagellate symbionts highlights evolutionary adaptations to a symbiotic lifestyle.</title>
        <authorList>
            <person name="Aranda M."/>
            <person name="Li Y."/>
            <person name="Liew Y.J."/>
            <person name="Baumgarten S."/>
            <person name="Simakov O."/>
            <person name="Wilson M."/>
            <person name="Piel J."/>
            <person name="Ashoor H."/>
            <person name="Bougouffa S."/>
            <person name="Bajic V.B."/>
            <person name="Ryu T."/>
            <person name="Ravasi T."/>
            <person name="Bayer T."/>
            <person name="Micklem G."/>
            <person name="Kim H."/>
            <person name="Bhak J."/>
            <person name="Lajeunesse T.C."/>
            <person name="Voolstra C.R."/>
        </authorList>
    </citation>
    <scope>NUCLEOTIDE SEQUENCE [LARGE SCALE GENOMIC DNA]</scope>
    <source>
        <strain evidence="3 4">CCMP2467</strain>
    </source>
</reference>
<name>A0A1Q9E207_SYMMI</name>
<comment type="caution">
    <text evidence="3">The sequence shown here is derived from an EMBL/GenBank/DDBJ whole genome shotgun (WGS) entry which is preliminary data.</text>
</comment>
<dbReference type="PROSITE" id="PS50878">
    <property type="entry name" value="RT_POL"/>
    <property type="match status" value="1"/>
</dbReference>
<feature type="coiled-coil region" evidence="1">
    <location>
        <begin position="165"/>
        <end position="192"/>
    </location>
</feature>
<dbReference type="AlphaFoldDB" id="A0A1Q9E207"/>
<accession>A0A1Q9E207</accession>
<sequence length="871" mass="97908">MAHVAVVEVPSPTEVVTDMEAEEEIPGGIGADPLDADSKVMAERAAMEVEVMRRKKRERERRLRGEGTAPAPRDGEGDDDDTQSPSKRAHEAADEEAPLSGKALRDLFAQHLVSVKQEIHQAWGDVRGRIDHLEQQGSSTKEMINQLGRRVAINERDNVLQQRELGRHAERLTSLEEEIDGLKKQMEEVKVQGEHARGREPLVKETQGDPWAQYLQRRDVHGSEFPLGTNAANKSPGRFVQQDTDKTDAANLIMKDEIKTLLDCDKITVYGPRKSFGVLLFKERDGESFPQVKERMWGVIRIIKELKHVWPSAAATSSKPAWASFLKTKGARQRTAYASMLRRIAIELAEDAKNEEGGPKQPHAIVSETYDVDWGAGTTWKHQWKLGSSTHRQPKGADIRVMSGRQIDMIYTRQVTPEPDGWLMNFLQATMDKADWKHAHKLRRKARQEWCAWCRQRILEGDWTAYHERKRDKHRRPGWWWGRLLQEKTEDEITSEVKQHLEDKMRAPTVEGWDDVTHQHLRELPDDGGWCPFSWEDVARTIGDMKKGTAVGPDGVCVDLLAKIIEHEDLGRDLLQLVNHTIQHTLAPASWDVSLLALLAKVETPLLPKDLRTISMSSSIQKCINKLVMSRVFPCLLRLSSASCCGPGRQSADLIGSVTSLRDNVREWKLPIVCAKLDVNGAFDKVQRTAAAELIVDRTRNHFLNTEVRWLVRQLGTNILRGSVPGGLEVEVQCTQGIKQGAPESAELFGLLMADQIDAVLESATWERLGGTWGDAPLNLLFYQDDIFGWDETAPKLEQRIREIAKALARLGLELAEDKTQVIASPHYHGGRSLGAARSGGDTSNRSHQRLEQDTRGASMQTVPNGSLQIV</sequence>
<keyword evidence="4" id="KW-1185">Reference proteome</keyword>
<dbReference type="InterPro" id="IPR000477">
    <property type="entry name" value="RT_dom"/>
</dbReference>
<evidence type="ECO:0000313" key="3">
    <source>
        <dbReference type="EMBL" id="OLQ01458.1"/>
    </source>
</evidence>
<protein>
    <submittedName>
        <fullName evidence="3">Retrovirus-related Pol polyprotein from type-1 retrotransposable element R2</fullName>
    </submittedName>
</protein>
<feature type="compositionally biased region" description="Low complexity" evidence="2">
    <location>
        <begin position="1"/>
        <end position="16"/>
    </location>
</feature>
<evidence type="ECO:0000256" key="1">
    <source>
        <dbReference type="SAM" id="Coils"/>
    </source>
</evidence>
<proteinExistence type="predicted"/>
<dbReference type="OrthoDB" id="8063979at2759"/>
<dbReference type="Pfam" id="PF00078">
    <property type="entry name" value="RVT_1"/>
    <property type="match status" value="1"/>
</dbReference>